<dbReference type="InterPro" id="IPR018035">
    <property type="entry name" value="Flagellar_FliH/T3SS_HrpE"/>
</dbReference>
<feature type="domain" description="Flagellar assembly protein FliH/Type III secretion system HrpE" evidence="2">
    <location>
        <begin position="136"/>
        <end position="225"/>
    </location>
</feature>
<dbReference type="Proteomes" id="UP000315003">
    <property type="component" value="Chromosome"/>
</dbReference>
<protein>
    <submittedName>
        <fullName evidence="3">Flagellar assembly protein FliH</fullName>
    </submittedName>
</protein>
<dbReference type="OrthoDB" id="271123at2"/>
<keyword evidence="4" id="KW-1185">Reference proteome</keyword>
<evidence type="ECO:0000259" key="2">
    <source>
        <dbReference type="Pfam" id="PF02108"/>
    </source>
</evidence>
<gene>
    <name evidence="3" type="ORF">SV7mr_20280</name>
</gene>
<sequence length="252" mass="27028">MLEFTITFTEAPLAITVQDGELIDPDRDAQPANTGPSDGAPTPVKLHELSASPLPAEVTASWQDNEANDWDNLHEDASAAKEPLATRQASPTELAASLSTTTTETLQPEPPKQLSLEPALIKKLGEIDSMINHAIQGLEDRAVSLAVGLARQTLESDDDLITERVQHFAQVLLKECEDTTLATLFVHPVCIPAIHEALADSSHQHVAIQPDPSLLPGDCRIESGDKGFLASLDALLESSVRTLVPKAENQTS</sequence>
<dbReference type="RefSeq" id="WP_145271459.1">
    <property type="nucleotide sequence ID" value="NZ_CP036272.1"/>
</dbReference>
<accession>A0A517STU5</accession>
<evidence type="ECO:0000313" key="3">
    <source>
        <dbReference type="EMBL" id="QDT59520.1"/>
    </source>
</evidence>
<evidence type="ECO:0000313" key="4">
    <source>
        <dbReference type="Proteomes" id="UP000315003"/>
    </source>
</evidence>
<dbReference type="Pfam" id="PF02108">
    <property type="entry name" value="FliH"/>
    <property type="match status" value="1"/>
</dbReference>
<name>A0A517STU5_9BACT</name>
<dbReference type="AlphaFoldDB" id="A0A517STU5"/>
<keyword evidence="3" id="KW-0966">Cell projection</keyword>
<feature type="region of interest" description="Disordered" evidence="1">
    <location>
        <begin position="24"/>
        <end position="46"/>
    </location>
</feature>
<keyword evidence="3" id="KW-0282">Flagellum</keyword>
<proteinExistence type="predicted"/>
<organism evidence="3 4">
    <name type="scientific">Stieleria bergensis</name>
    <dbReference type="NCBI Taxonomy" id="2528025"/>
    <lineage>
        <taxon>Bacteria</taxon>
        <taxon>Pseudomonadati</taxon>
        <taxon>Planctomycetota</taxon>
        <taxon>Planctomycetia</taxon>
        <taxon>Pirellulales</taxon>
        <taxon>Pirellulaceae</taxon>
        <taxon>Stieleria</taxon>
    </lineage>
</organism>
<keyword evidence="3" id="KW-0969">Cilium</keyword>
<dbReference type="EMBL" id="CP036272">
    <property type="protein sequence ID" value="QDT59520.1"/>
    <property type="molecule type" value="Genomic_DNA"/>
</dbReference>
<evidence type="ECO:0000256" key="1">
    <source>
        <dbReference type="SAM" id="MobiDB-lite"/>
    </source>
</evidence>
<reference evidence="3 4" key="1">
    <citation type="submission" date="2019-02" db="EMBL/GenBank/DDBJ databases">
        <title>Deep-cultivation of Planctomycetes and their phenomic and genomic characterization uncovers novel biology.</title>
        <authorList>
            <person name="Wiegand S."/>
            <person name="Jogler M."/>
            <person name="Boedeker C."/>
            <person name="Pinto D."/>
            <person name="Vollmers J."/>
            <person name="Rivas-Marin E."/>
            <person name="Kohn T."/>
            <person name="Peeters S.H."/>
            <person name="Heuer A."/>
            <person name="Rast P."/>
            <person name="Oberbeckmann S."/>
            <person name="Bunk B."/>
            <person name="Jeske O."/>
            <person name="Meyerdierks A."/>
            <person name="Storesund J.E."/>
            <person name="Kallscheuer N."/>
            <person name="Luecker S."/>
            <person name="Lage O.M."/>
            <person name="Pohl T."/>
            <person name="Merkel B.J."/>
            <person name="Hornburger P."/>
            <person name="Mueller R.-W."/>
            <person name="Bruemmer F."/>
            <person name="Labrenz M."/>
            <person name="Spormann A.M."/>
            <person name="Op den Camp H."/>
            <person name="Overmann J."/>
            <person name="Amann R."/>
            <person name="Jetten M.S.M."/>
            <person name="Mascher T."/>
            <person name="Medema M.H."/>
            <person name="Devos D.P."/>
            <person name="Kaster A.-K."/>
            <person name="Ovreas L."/>
            <person name="Rohde M."/>
            <person name="Galperin M.Y."/>
            <person name="Jogler C."/>
        </authorList>
    </citation>
    <scope>NUCLEOTIDE SEQUENCE [LARGE SCALE GENOMIC DNA]</scope>
    <source>
        <strain evidence="3 4">SV_7m_r</strain>
    </source>
</reference>